<comment type="subcellular location">
    <subcellularLocation>
        <location evidence="1">Peroxisome</location>
    </subcellularLocation>
</comment>
<keyword evidence="12 15" id="KW-0753">Steroid metabolism</keyword>
<keyword evidence="10" id="KW-0576">Peroxisome</keyword>
<dbReference type="GO" id="GO:0005777">
    <property type="term" value="C:peroxisome"/>
    <property type="evidence" value="ECO:0007669"/>
    <property type="project" value="UniProtKB-SubCell"/>
</dbReference>
<keyword evidence="6 14" id="KW-0067">ATP-binding</keyword>
<dbReference type="Pfam" id="PF22700">
    <property type="entry name" value="MVD-like_N"/>
    <property type="match status" value="1"/>
</dbReference>
<evidence type="ECO:0000256" key="4">
    <source>
        <dbReference type="ARBA" id="ARBA00022516"/>
    </source>
</evidence>
<comment type="caution">
    <text evidence="18">The sequence shown here is derived from an EMBL/GenBank/DDBJ whole genome shotgun (WGS) entry which is preliminary data.</text>
</comment>
<evidence type="ECO:0000256" key="1">
    <source>
        <dbReference type="ARBA" id="ARBA00004275"/>
    </source>
</evidence>
<comment type="catalytic activity">
    <reaction evidence="14 15">
        <text>(R)-5-diphosphomevalonate + ATP = isopentenyl diphosphate + ADP + phosphate + CO2</text>
        <dbReference type="Rhea" id="RHEA:23732"/>
        <dbReference type="ChEBI" id="CHEBI:16526"/>
        <dbReference type="ChEBI" id="CHEBI:30616"/>
        <dbReference type="ChEBI" id="CHEBI:43474"/>
        <dbReference type="ChEBI" id="CHEBI:57557"/>
        <dbReference type="ChEBI" id="CHEBI:128769"/>
        <dbReference type="ChEBI" id="CHEBI:456216"/>
        <dbReference type="EC" id="4.1.1.33"/>
    </reaction>
</comment>
<keyword evidence="4 15" id="KW-0444">Lipid biosynthesis</keyword>
<dbReference type="InterPro" id="IPR053859">
    <property type="entry name" value="MVD-like_N"/>
</dbReference>
<evidence type="ECO:0000256" key="12">
    <source>
        <dbReference type="ARBA" id="ARBA00023221"/>
    </source>
</evidence>
<keyword evidence="19" id="KW-1185">Reference proteome</keyword>
<evidence type="ECO:0000256" key="9">
    <source>
        <dbReference type="ARBA" id="ARBA00023098"/>
    </source>
</evidence>
<comment type="similarity">
    <text evidence="2 14 15">Belongs to the diphosphomevalonate decarboxylase family.</text>
</comment>
<feature type="domain" description="Diphosphomevalonate decarboxylase-like N-terminal" evidence="17">
    <location>
        <begin position="16"/>
        <end position="189"/>
    </location>
</feature>
<dbReference type="OrthoDB" id="10253702at2759"/>
<dbReference type="PIRSF" id="PIRSF015950">
    <property type="entry name" value="Mev_P_decrbx"/>
    <property type="match status" value="1"/>
</dbReference>
<evidence type="ECO:0000259" key="16">
    <source>
        <dbReference type="Pfam" id="PF18376"/>
    </source>
</evidence>
<evidence type="ECO:0000256" key="2">
    <source>
        <dbReference type="ARBA" id="ARBA00008831"/>
    </source>
</evidence>
<dbReference type="Proteomes" id="UP000489600">
    <property type="component" value="Unassembled WGS sequence"/>
</dbReference>
<dbReference type="Gene3D" id="3.30.70.890">
    <property type="entry name" value="GHMP kinase, C-terminal domain"/>
    <property type="match status" value="1"/>
</dbReference>
<dbReference type="Pfam" id="PF18376">
    <property type="entry name" value="MDD_C"/>
    <property type="match status" value="1"/>
</dbReference>
<dbReference type="Gene3D" id="3.30.230.10">
    <property type="match status" value="1"/>
</dbReference>
<keyword evidence="9 14" id="KW-0443">Lipid metabolism</keyword>
<dbReference type="SUPFAM" id="SSF54211">
    <property type="entry name" value="Ribosomal protein S5 domain 2-like"/>
    <property type="match status" value="1"/>
</dbReference>
<dbReference type="InterPro" id="IPR036554">
    <property type="entry name" value="GHMP_kinase_C_sf"/>
</dbReference>
<dbReference type="FunFam" id="3.30.230.10:FF:000018">
    <property type="entry name" value="Diphosphomevalonate decarboxylase"/>
    <property type="match status" value="1"/>
</dbReference>
<evidence type="ECO:0000256" key="6">
    <source>
        <dbReference type="ARBA" id="ARBA00022840"/>
    </source>
</evidence>
<dbReference type="PANTHER" id="PTHR10977:SF3">
    <property type="entry name" value="DIPHOSPHOMEVALONATE DECARBOXYLASE"/>
    <property type="match status" value="1"/>
</dbReference>
<proteinExistence type="inferred from homology"/>
<dbReference type="InterPro" id="IPR020568">
    <property type="entry name" value="Ribosomal_Su5_D2-typ_SF"/>
</dbReference>
<evidence type="ECO:0000256" key="11">
    <source>
        <dbReference type="ARBA" id="ARBA00023166"/>
    </source>
</evidence>
<dbReference type="FunFam" id="3.30.70.890:FF:000005">
    <property type="entry name" value="Diphosphomevalonate decarboxylase"/>
    <property type="match status" value="1"/>
</dbReference>
<dbReference type="GO" id="GO:0019287">
    <property type="term" value="P:isopentenyl diphosphate biosynthetic process, mevalonate pathway"/>
    <property type="evidence" value="ECO:0007669"/>
    <property type="project" value="UniProtKB-UniRule"/>
</dbReference>
<evidence type="ECO:0000256" key="3">
    <source>
        <dbReference type="ARBA" id="ARBA00012296"/>
    </source>
</evidence>
<sequence>MAEEKNWVLMVTAQTPTNIAVIKYWGKRDEVRILPINDSISVTLDPDHLCTLTTVAVSPSFDRDRMWLNGKEISLSGSRYQNCLREIRSRGDDVEDEVKGIKIGKKDWEKLHLHIASYNNFPTAAGLASSAAGFACLVFALAKLMNVNEDPSQLSAIARQGSGSACRSLFGGFVKWNMGKKEDGNDSVAVQLADEKHWDDLVIIVAVVSSREKETSSTSGMRESVETSLLLQHRAKDVVPIRILQMEEAIKNRDFTSFAKLTCADSNQFHAVCMDTSPPIFYMNDTSHRIISLVEKWNRSAGTPEIAYTFDAGPNAVLIAKSRKVAVELMQGLLYCFPPKADTDMKSYVLGDTSIVKEAGLEGREVPQEIKDKIGCQDQKGEVSYFICSRPGKGPVVLQDQTQALLHPQTGLPK</sequence>
<dbReference type="AlphaFoldDB" id="A0A565BMU8"/>
<evidence type="ECO:0000256" key="14">
    <source>
        <dbReference type="PIRNR" id="PIRNR015950"/>
    </source>
</evidence>
<evidence type="ECO:0000313" key="18">
    <source>
        <dbReference type="EMBL" id="VVB02635.1"/>
    </source>
</evidence>
<dbReference type="GO" id="GO:0005829">
    <property type="term" value="C:cytosol"/>
    <property type="evidence" value="ECO:0007669"/>
    <property type="project" value="InterPro"/>
</dbReference>
<evidence type="ECO:0000259" key="17">
    <source>
        <dbReference type="Pfam" id="PF22700"/>
    </source>
</evidence>
<evidence type="ECO:0000313" key="19">
    <source>
        <dbReference type="Proteomes" id="UP000489600"/>
    </source>
</evidence>
<gene>
    <name evidence="18" type="ORF">ANE_LOCUS13079</name>
</gene>
<dbReference type="InterPro" id="IPR041431">
    <property type="entry name" value="Mvd1_C"/>
</dbReference>
<dbReference type="InterPro" id="IPR014721">
    <property type="entry name" value="Ribsml_uS5_D2-typ_fold_subgr"/>
</dbReference>
<accession>A0A565BMU8</accession>
<keyword evidence="13 14" id="KW-0456">Lyase</keyword>
<comment type="function">
    <text evidence="15">Performs the first committed step in the biosynthesis of isoprene-containing compounds such as sterols and terpenoids.</text>
</comment>
<evidence type="ECO:0000256" key="8">
    <source>
        <dbReference type="ARBA" id="ARBA00023011"/>
    </source>
</evidence>
<keyword evidence="5 14" id="KW-0547">Nucleotide-binding</keyword>
<organism evidence="18 19">
    <name type="scientific">Arabis nemorensis</name>
    <dbReference type="NCBI Taxonomy" id="586526"/>
    <lineage>
        <taxon>Eukaryota</taxon>
        <taxon>Viridiplantae</taxon>
        <taxon>Streptophyta</taxon>
        <taxon>Embryophyta</taxon>
        <taxon>Tracheophyta</taxon>
        <taxon>Spermatophyta</taxon>
        <taxon>Magnoliopsida</taxon>
        <taxon>eudicotyledons</taxon>
        <taxon>Gunneridae</taxon>
        <taxon>Pentapetalae</taxon>
        <taxon>rosids</taxon>
        <taxon>malvids</taxon>
        <taxon>Brassicales</taxon>
        <taxon>Brassicaceae</taxon>
        <taxon>Arabideae</taxon>
        <taxon>Arabis</taxon>
    </lineage>
</organism>
<keyword evidence="11 15" id="KW-1207">Sterol metabolism</keyword>
<dbReference type="GO" id="GO:0005524">
    <property type="term" value="F:ATP binding"/>
    <property type="evidence" value="ECO:0007669"/>
    <property type="project" value="UniProtKB-UniRule"/>
</dbReference>
<dbReference type="InterPro" id="IPR005935">
    <property type="entry name" value="Mev_decarb"/>
</dbReference>
<evidence type="ECO:0000256" key="15">
    <source>
        <dbReference type="RuleBase" id="RU363086"/>
    </source>
</evidence>
<feature type="domain" description="Mvd1 C-terminal" evidence="16">
    <location>
        <begin position="203"/>
        <end position="397"/>
    </location>
</feature>
<dbReference type="GO" id="GO:0016126">
    <property type="term" value="P:sterol biosynthetic process"/>
    <property type="evidence" value="ECO:0007669"/>
    <property type="project" value="UniProtKB-KW"/>
</dbReference>
<evidence type="ECO:0000256" key="5">
    <source>
        <dbReference type="ARBA" id="ARBA00022741"/>
    </source>
</evidence>
<evidence type="ECO:0000256" key="7">
    <source>
        <dbReference type="ARBA" id="ARBA00022955"/>
    </source>
</evidence>
<dbReference type="GO" id="GO:0004163">
    <property type="term" value="F:diphosphomevalonate decarboxylase activity"/>
    <property type="evidence" value="ECO:0007669"/>
    <property type="project" value="UniProtKB-UniRule"/>
</dbReference>
<protein>
    <recommendedName>
        <fullName evidence="3 14">Diphosphomevalonate decarboxylase</fullName>
        <ecNumber evidence="3 14">4.1.1.33</ecNumber>
    </recommendedName>
</protein>
<name>A0A565BMU8_9BRAS</name>
<dbReference type="SUPFAM" id="SSF55060">
    <property type="entry name" value="GHMP Kinase, C-terminal domain"/>
    <property type="match status" value="1"/>
</dbReference>
<evidence type="ECO:0000256" key="10">
    <source>
        <dbReference type="ARBA" id="ARBA00023140"/>
    </source>
</evidence>
<dbReference type="InterPro" id="IPR029765">
    <property type="entry name" value="Mev_diP_decarb"/>
</dbReference>
<keyword evidence="8 15" id="KW-0756">Sterol biosynthesis</keyword>
<evidence type="ECO:0000256" key="13">
    <source>
        <dbReference type="ARBA" id="ARBA00023239"/>
    </source>
</evidence>
<dbReference type="PANTHER" id="PTHR10977">
    <property type="entry name" value="DIPHOSPHOMEVALONATE DECARBOXYLASE"/>
    <property type="match status" value="1"/>
</dbReference>
<keyword evidence="7 15" id="KW-0752">Steroid biosynthesis</keyword>
<dbReference type="EMBL" id="CABITT030000004">
    <property type="protein sequence ID" value="VVB02635.1"/>
    <property type="molecule type" value="Genomic_DNA"/>
</dbReference>
<reference evidence="18" key="1">
    <citation type="submission" date="2019-07" db="EMBL/GenBank/DDBJ databases">
        <authorList>
            <person name="Dittberner H."/>
        </authorList>
    </citation>
    <scope>NUCLEOTIDE SEQUENCE [LARGE SCALE GENOMIC DNA]</scope>
</reference>
<dbReference type="NCBIfam" id="TIGR01240">
    <property type="entry name" value="mevDPdecarb"/>
    <property type="match status" value="1"/>
</dbReference>
<dbReference type="EC" id="4.1.1.33" evidence="3 14"/>